<dbReference type="GeneID" id="15613908"/>
<sequence>MESFFNLLNISINSCYLLKEISNKYIIYNNDNEIHKMQQIINFRNECLKYMLTHNLICTDRFLKINLLAIENMINKQKYIKKLKYIKNKKYINQDSFKIIYDLQIYIKKIKDISDETKNNFFNCLRIIFLVETLIINK</sequence>
<reference evidence="1 2" key="1">
    <citation type="journal article" date="2013" name="J. Virol.">
        <title>New Insights into the Evolution of Entomopoxvirinae from the Complete Genome Sequences of Four Entomopoxviruses Infecting Adoxophyes honmai, Choristoneura biennis, Choristoneura rosaceana, and Mythimna separata.</title>
        <authorList>
            <person name="Theze J."/>
            <person name="Takatsuka J."/>
            <person name="Li Z."/>
            <person name="Gallais J."/>
            <person name="Doucet D."/>
            <person name="Arif B."/>
            <person name="Nakai M."/>
            <person name="Herniou E.A."/>
        </authorList>
    </citation>
    <scope>NUCLEOTIDE SEQUENCE [LARGE SCALE GENOMIC DNA]</scope>
</reference>
<gene>
    <name evidence="1" type="ORF">MYSEV_286</name>
</gene>
<dbReference type="KEGG" id="vg:15613908"/>
<evidence type="ECO:0000313" key="1">
    <source>
        <dbReference type="EMBL" id="CCU56484.1"/>
    </source>
</evidence>
<proteinExistence type="predicted"/>
<dbReference type="EMBL" id="HF679134">
    <property type="protein sequence ID" value="CCU56484.1"/>
    <property type="molecule type" value="Genomic_DNA"/>
</dbReference>
<organism evidence="1 2">
    <name type="scientific">Mythimna separata entomopoxvirus 'L'</name>
    <dbReference type="NCBI Taxonomy" id="1293572"/>
    <lineage>
        <taxon>Viruses</taxon>
        <taxon>Varidnaviria</taxon>
        <taxon>Bamfordvirae</taxon>
        <taxon>Nucleocytoviricota</taxon>
        <taxon>Pokkesviricetes</taxon>
        <taxon>Chitovirales</taxon>
        <taxon>Poxviridae</taxon>
        <taxon>Entomopoxvirinae</taxon>
        <taxon>Betaentomopoxvirus</taxon>
        <taxon>Betaentomopoxvirus mseparata</taxon>
        <taxon>Mythimna separata entomopoxvirus</taxon>
    </lineage>
</organism>
<evidence type="ECO:0000313" key="2">
    <source>
        <dbReference type="Proteomes" id="UP000792671"/>
    </source>
</evidence>
<accession>A0A916NZ03</accession>
<protein>
    <submittedName>
        <fullName evidence="1">Uncharacterized protein</fullName>
    </submittedName>
</protein>
<dbReference type="Proteomes" id="UP000792671">
    <property type="component" value="Genome"/>
</dbReference>
<keyword evidence="2" id="KW-1185">Reference proteome</keyword>
<name>A0A916NZ03_9POXV</name>
<dbReference type="RefSeq" id="YP_008003803.1">
    <property type="nucleotide sequence ID" value="NC_021246.1"/>
</dbReference>